<evidence type="ECO:0000256" key="3">
    <source>
        <dbReference type="ARBA" id="ARBA00022516"/>
    </source>
</evidence>
<keyword evidence="10" id="KW-1185">Reference proteome</keyword>
<comment type="pathway">
    <text evidence="1">Lipid metabolism.</text>
</comment>
<dbReference type="InterPro" id="IPR014358">
    <property type="entry name" value="Enoyl-ACP_Rdtase_NADH"/>
</dbReference>
<dbReference type="InterPro" id="IPR002347">
    <property type="entry name" value="SDR_fam"/>
</dbReference>
<evidence type="ECO:0000313" key="8">
    <source>
        <dbReference type="EMBL" id="RMX66552.1"/>
    </source>
</evidence>
<keyword evidence="4" id="KW-0276">Fatty acid metabolism</keyword>
<evidence type="ECO:0000313" key="11">
    <source>
        <dbReference type="Proteomes" id="UP000286097"/>
    </source>
</evidence>
<evidence type="ECO:0000256" key="6">
    <source>
        <dbReference type="ARBA" id="ARBA00023098"/>
    </source>
</evidence>
<keyword evidence="6" id="KW-0443">Lipid metabolism</keyword>
<evidence type="ECO:0000256" key="2">
    <source>
        <dbReference type="ARBA" id="ARBA00009233"/>
    </source>
</evidence>
<dbReference type="EMBL" id="QLLG01000198">
    <property type="protein sequence ID" value="RMX66552.1"/>
    <property type="molecule type" value="Genomic_DNA"/>
</dbReference>
<reference evidence="10 11" key="1">
    <citation type="submission" date="2018-06" db="EMBL/GenBank/DDBJ databases">
        <title>Comparative genomics of downy mildews reveals potential adaptations to biotrophy.</title>
        <authorList>
            <person name="Fletcher K."/>
            <person name="Klosterman S.J."/>
            <person name="Derevnina L."/>
            <person name="Martin F."/>
            <person name="Koike S."/>
            <person name="Reyes Chin-Wo S."/>
            <person name="Mou B."/>
            <person name="Michelmore R."/>
        </authorList>
    </citation>
    <scope>NUCLEOTIDE SEQUENCE [LARGE SCALE GENOMIC DNA]</scope>
    <source>
        <strain evidence="9 11">R13</strain>
        <strain evidence="8 10">R14</strain>
    </source>
</reference>
<keyword evidence="5" id="KW-0560">Oxidoreductase</keyword>
<dbReference type="PRINTS" id="PR00081">
    <property type="entry name" value="GDHRDH"/>
</dbReference>
<name>A0A3M6VJR0_9STRA</name>
<dbReference type="SUPFAM" id="SSF51735">
    <property type="entry name" value="NAD(P)-binding Rossmann-fold domains"/>
    <property type="match status" value="1"/>
</dbReference>
<dbReference type="InterPro" id="IPR036291">
    <property type="entry name" value="NAD(P)-bd_dom_sf"/>
</dbReference>
<comment type="caution">
    <text evidence="8">The sequence shown here is derived from an EMBL/GenBank/DDBJ whole genome shotgun (WGS) entry which is preliminary data.</text>
</comment>
<dbReference type="PANTHER" id="PTHR43159">
    <property type="entry name" value="ENOYL-[ACYL-CARRIER-PROTEIN] REDUCTASE"/>
    <property type="match status" value="1"/>
</dbReference>
<evidence type="ECO:0000313" key="10">
    <source>
        <dbReference type="Proteomes" id="UP000282087"/>
    </source>
</evidence>
<dbReference type="Pfam" id="PF13561">
    <property type="entry name" value="adh_short_C2"/>
    <property type="match status" value="3"/>
</dbReference>
<keyword evidence="3" id="KW-0444">Lipid biosynthesis</keyword>
<evidence type="ECO:0000313" key="9">
    <source>
        <dbReference type="EMBL" id="RQM15899.1"/>
    </source>
</evidence>
<sequence>MLLKGKRALVVGLMNKYSLAAGVTQALLSGGASVVVSSKSPMNESHVKSCTFEIPKPSEIASPTLHFEPCDVESDTSIEQLMQRCGEVFNGELDILVHSVAFAPREAFANGLLNTPRAAWTQAMDVSAYSLVALMKAAKPLMVQGVGERRDRSVLALTYAGSTKVNESKKWTLTVVNLLTENVEKVVPNYNVMGPAKAALEATARQLAYELGPEGVRVNCISPGPMNTVSARGIPGISVSVGLCDERCRAEISLNNNVMLQTMRKYAENHAPLRRNSSSGDVGSVAAFLSSDLAASVTGQTIYVDGGLSAMAPFAREEL</sequence>
<dbReference type="STRING" id="542832.A0A3M6VJR0"/>
<evidence type="ECO:0000256" key="5">
    <source>
        <dbReference type="ARBA" id="ARBA00023002"/>
    </source>
</evidence>
<organism evidence="8 10">
    <name type="scientific">Peronospora effusa</name>
    <dbReference type="NCBI Taxonomy" id="542832"/>
    <lineage>
        <taxon>Eukaryota</taxon>
        <taxon>Sar</taxon>
        <taxon>Stramenopiles</taxon>
        <taxon>Oomycota</taxon>
        <taxon>Peronosporomycetes</taxon>
        <taxon>Peronosporales</taxon>
        <taxon>Peronosporaceae</taxon>
        <taxon>Peronospora</taxon>
    </lineage>
</organism>
<dbReference type="Proteomes" id="UP000286097">
    <property type="component" value="Unassembled WGS sequence"/>
</dbReference>
<dbReference type="AlphaFoldDB" id="A0A3M6VJR0"/>
<gene>
    <name evidence="9" type="ORF">DD237_002734</name>
    <name evidence="8" type="ORF">DD238_002297</name>
</gene>
<dbReference type="PIRSF" id="PIRSF000094">
    <property type="entry name" value="Enoyl-ACP_rdct"/>
    <property type="match status" value="1"/>
</dbReference>
<proteinExistence type="inferred from homology"/>
<keyword evidence="7" id="KW-0275">Fatty acid biosynthesis</keyword>
<accession>A0A3M6VJR0</accession>
<evidence type="ECO:0000256" key="4">
    <source>
        <dbReference type="ARBA" id="ARBA00022832"/>
    </source>
</evidence>
<dbReference type="EMBL" id="QKXF01000138">
    <property type="protein sequence ID" value="RQM15899.1"/>
    <property type="molecule type" value="Genomic_DNA"/>
</dbReference>
<evidence type="ECO:0008006" key="12">
    <source>
        <dbReference type="Google" id="ProtNLM"/>
    </source>
</evidence>
<evidence type="ECO:0000256" key="1">
    <source>
        <dbReference type="ARBA" id="ARBA00005189"/>
    </source>
</evidence>
<evidence type="ECO:0000256" key="7">
    <source>
        <dbReference type="ARBA" id="ARBA00023160"/>
    </source>
</evidence>
<dbReference type="Gene3D" id="3.40.50.720">
    <property type="entry name" value="NAD(P)-binding Rossmann-like Domain"/>
    <property type="match status" value="1"/>
</dbReference>
<dbReference type="VEuPathDB" id="FungiDB:DD237_002734"/>
<protein>
    <recommendedName>
        <fullName evidence="12">Enoyl-[acyl-carrier-protein] reductase [NADH]</fullName>
    </recommendedName>
</protein>
<comment type="similarity">
    <text evidence="2">Belongs to the short-chain dehydrogenases/reductases (SDR) family. FabI subfamily.</text>
</comment>
<dbReference type="GO" id="GO:0004318">
    <property type="term" value="F:enoyl-[acyl-carrier-protein] reductase (NADH) activity"/>
    <property type="evidence" value="ECO:0007669"/>
    <property type="project" value="InterPro"/>
</dbReference>
<dbReference type="Gene3D" id="1.10.8.400">
    <property type="entry name" value="Enoyl acyl carrier protein reductase"/>
    <property type="match status" value="1"/>
</dbReference>
<dbReference type="PANTHER" id="PTHR43159:SF2">
    <property type="entry name" value="ENOYL-[ACYL-CARRIER-PROTEIN] REDUCTASE [NADH], CHLOROPLASTIC"/>
    <property type="match status" value="1"/>
</dbReference>
<dbReference type="GO" id="GO:0006633">
    <property type="term" value="P:fatty acid biosynthetic process"/>
    <property type="evidence" value="ECO:0007669"/>
    <property type="project" value="UniProtKB-KW"/>
</dbReference>
<dbReference type="Proteomes" id="UP000282087">
    <property type="component" value="Unassembled WGS sequence"/>
</dbReference>